<dbReference type="PANTHER" id="PTHR11358">
    <property type="entry name" value="ARGINASE/AGMATINASE"/>
    <property type="match status" value="1"/>
</dbReference>
<accession>A0ABR4LKT0</accession>
<evidence type="ECO:0000313" key="6">
    <source>
        <dbReference type="EMBL" id="KAL2865158.1"/>
    </source>
</evidence>
<dbReference type="PRINTS" id="PR00116">
    <property type="entry name" value="ARGINASE"/>
</dbReference>
<dbReference type="InterPro" id="IPR006035">
    <property type="entry name" value="Ureohydrolase"/>
</dbReference>
<feature type="chain" id="PRO_5045202265" evidence="5">
    <location>
        <begin position="18"/>
        <end position="390"/>
    </location>
</feature>
<keyword evidence="5" id="KW-0732">Signal</keyword>
<evidence type="ECO:0000256" key="2">
    <source>
        <dbReference type="ARBA" id="ARBA00022801"/>
    </source>
</evidence>
<evidence type="ECO:0000256" key="1">
    <source>
        <dbReference type="ARBA" id="ARBA00022723"/>
    </source>
</evidence>
<evidence type="ECO:0000256" key="3">
    <source>
        <dbReference type="PROSITE-ProRule" id="PRU00742"/>
    </source>
</evidence>
<keyword evidence="7" id="KW-1185">Reference proteome</keyword>
<dbReference type="GeneID" id="98140376"/>
<sequence>MLLSTATLLALSAVASAHGSHQTPLTGPLQKLWYNTLPGDGGTQADSVFSGISTFGRLPYFPCLASEDEKFDIAFIGAPFDTGTSYRPGARFGPSGIRQGSRKLGFSGGYNVPLEANPFNSELRVLDCGDIPVTSYDNTWAIQQIEDGHNSLLMRKPFTDAHEYGLSRAGKTLPRIITLGGDHTITLPLLRSINKAYGPVTVIHFDSHLDTWKPKVFGGSPSEVASINHGTYFYHAAMEGLLRNDTNIHAGIRTTLSGPSDYENDGYVGFEIVEAREIDTIGTDGIIKKIRERVGTDNPIYLSIDIDTIDPAFAPATGTPETGGWSTRELRTIIRGLDGLNLIGADIVEVAPAYDTNAELTTMAAADVLYEVLTIMVKNGPLSVAGTQEL</sequence>
<dbReference type="InterPro" id="IPR020855">
    <property type="entry name" value="Ureohydrolase_Mn_BS"/>
</dbReference>
<evidence type="ECO:0000256" key="5">
    <source>
        <dbReference type="SAM" id="SignalP"/>
    </source>
</evidence>
<name>A0ABR4LKT0_9EURO</name>
<proteinExistence type="inferred from homology"/>
<dbReference type="Proteomes" id="UP001610432">
    <property type="component" value="Unassembled WGS sequence"/>
</dbReference>
<feature type="signal peptide" evidence="5">
    <location>
        <begin position="1"/>
        <end position="17"/>
    </location>
</feature>
<comment type="caution">
    <text evidence="6">The sequence shown here is derived from an EMBL/GenBank/DDBJ whole genome shotgun (WGS) entry which is preliminary data.</text>
</comment>
<evidence type="ECO:0000256" key="4">
    <source>
        <dbReference type="RuleBase" id="RU003684"/>
    </source>
</evidence>
<dbReference type="InterPro" id="IPR023696">
    <property type="entry name" value="Ureohydrolase_dom_sf"/>
</dbReference>
<dbReference type="RefSeq" id="XP_070884137.1">
    <property type="nucleotide sequence ID" value="XM_071025304.1"/>
</dbReference>
<dbReference type="Pfam" id="PF00491">
    <property type="entry name" value="Arginase"/>
    <property type="match status" value="1"/>
</dbReference>
<keyword evidence="2 4" id="KW-0378">Hydrolase</keyword>
<gene>
    <name evidence="6" type="ORF">BJX67DRAFT_189221</name>
</gene>
<dbReference type="EMBL" id="JBFXLQ010000034">
    <property type="protein sequence ID" value="KAL2865158.1"/>
    <property type="molecule type" value="Genomic_DNA"/>
</dbReference>
<evidence type="ECO:0000313" key="7">
    <source>
        <dbReference type="Proteomes" id="UP001610432"/>
    </source>
</evidence>
<dbReference type="SUPFAM" id="SSF52768">
    <property type="entry name" value="Arginase/deacetylase"/>
    <property type="match status" value="1"/>
</dbReference>
<dbReference type="Gene3D" id="3.40.800.10">
    <property type="entry name" value="Ureohydrolase domain"/>
    <property type="match status" value="1"/>
</dbReference>
<organism evidence="6 7">
    <name type="scientific">Aspergillus lucknowensis</name>
    <dbReference type="NCBI Taxonomy" id="176173"/>
    <lineage>
        <taxon>Eukaryota</taxon>
        <taxon>Fungi</taxon>
        <taxon>Dikarya</taxon>
        <taxon>Ascomycota</taxon>
        <taxon>Pezizomycotina</taxon>
        <taxon>Eurotiomycetes</taxon>
        <taxon>Eurotiomycetidae</taxon>
        <taxon>Eurotiales</taxon>
        <taxon>Aspergillaceae</taxon>
        <taxon>Aspergillus</taxon>
        <taxon>Aspergillus subgen. Nidulantes</taxon>
    </lineage>
</organism>
<dbReference type="PANTHER" id="PTHR11358:SF30">
    <property type="entry name" value="AGMATINASE 1-RELATED"/>
    <property type="match status" value="1"/>
</dbReference>
<dbReference type="PROSITE" id="PS01053">
    <property type="entry name" value="ARGINASE_1"/>
    <property type="match status" value="1"/>
</dbReference>
<dbReference type="PIRSF" id="PIRSF036979">
    <property type="entry name" value="Arginase"/>
    <property type="match status" value="1"/>
</dbReference>
<comment type="similarity">
    <text evidence="3 4">Belongs to the arginase family.</text>
</comment>
<protein>
    <submittedName>
        <fullName evidence="6">Arginase family-domain-containing protein</fullName>
    </submittedName>
</protein>
<reference evidence="6 7" key="1">
    <citation type="submission" date="2024-07" db="EMBL/GenBank/DDBJ databases">
        <title>Section-level genome sequencing and comparative genomics of Aspergillus sections Usti and Cavernicolus.</title>
        <authorList>
            <consortium name="Lawrence Berkeley National Laboratory"/>
            <person name="Nybo J.L."/>
            <person name="Vesth T.C."/>
            <person name="Theobald S."/>
            <person name="Frisvad J.C."/>
            <person name="Larsen T.O."/>
            <person name="Kjaerboelling I."/>
            <person name="Rothschild-Mancinelli K."/>
            <person name="Lyhne E.K."/>
            <person name="Kogle M.E."/>
            <person name="Barry K."/>
            <person name="Clum A."/>
            <person name="Na H."/>
            <person name="Ledsgaard L."/>
            <person name="Lin J."/>
            <person name="Lipzen A."/>
            <person name="Kuo A."/>
            <person name="Riley R."/>
            <person name="Mondo S."/>
            <person name="Labutti K."/>
            <person name="Haridas S."/>
            <person name="Pangalinan J."/>
            <person name="Salamov A.A."/>
            <person name="Simmons B.A."/>
            <person name="Magnuson J.K."/>
            <person name="Chen J."/>
            <person name="Drula E."/>
            <person name="Henrissat B."/>
            <person name="Wiebenga A."/>
            <person name="Lubbers R.J."/>
            <person name="Gomes A.C."/>
            <person name="Macurrencykelacurrency M.R."/>
            <person name="Stajich J."/>
            <person name="Grigoriev I.V."/>
            <person name="Mortensen U.H."/>
            <person name="De Vries R.P."/>
            <person name="Baker S.E."/>
            <person name="Andersen M.R."/>
        </authorList>
    </citation>
    <scope>NUCLEOTIDE SEQUENCE [LARGE SCALE GENOMIC DNA]</scope>
    <source>
        <strain evidence="6 7">CBS 449.75</strain>
    </source>
</reference>
<dbReference type="CDD" id="cd11592">
    <property type="entry name" value="Agmatinase_PAH"/>
    <property type="match status" value="1"/>
</dbReference>
<keyword evidence="1" id="KW-0479">Metal-binding</keyword>
<dbReference type="PROSITE" id="PS51409">
    <property type="entry name" value="ARGINASE_2"/>
    <property type="match status" value="1"/>
</dbReference>